<sequence length="37" mass="4656">MINTVFINNKSDYFYKTFFLTERFNKVWYKNNKTVKL</sequence>
<name>A0A098C3Q5_9BACT</name>
<organism evidence="1 2">
    <name type="scientific">Fermentimonas caenicola</name>
    <dbReference type="NCBI Taxonomy" id="1562970"/>
    <lineage>
        <taxon>Bacteria</taxon>
        <taxon>Pseudomonadati</taxon>
        <taxon>Bacteroidota</taxon>
        <taxon>Bacteroidia</taxon>
        <taxon>Bacteroidales</taxon>
        <taxon>Dysgonomonadaceae</taxon>
        <taxon>Fermentimonas</taxon>
    </lineage>
</organism>
<dbReference type="KEGG" id="pbt:ING2E5B_2351"/>
<dbReference type="HOGENOM" id="CLU_3347083_0_0_10"/>
<dbReference type="Proteomes" id="UP000032417">
    <property type="component" value="Chromosome 1"/>
</dbReference>
<evidence type="ECO:0000313" key="1">
    <source>
        <dbReference type="EMBL" id="CEA17076.1"/>
    </source>
</evidence>
<proteinExistence type="predicted"/>
<dbReference type="AlphaFoldDB" id="A0A098C3Q5"/>
<dbReference type="EMBL" id="LN515532">
    <property type="protein sequence ID" value="CEA17076.1"/>
    <property type="molecule type" value="Genomic_DNA"/>
</dbReference>
<protein>
    <submittedName>
        <fullName evidence="1">Uncharacterized protein</fullName>
    </submittedName>
</protein>
<accession>A0A098C3Q5</accession>
<evidence type="ECO:0000313" key="2">
    <source>
        <dbReference type="Proteomes" id="UP000032417"/>
    </source>
</evidence>
<reference evidence="1 2" key="1">
    <citation type="submission" date="2014-08" db="EMBL/GenBank/DDBJ databases">
        <authorList>
            <person name="Wibberg D."/>
        </authorList>
    </citation>
    <scope>NUCLEOTIDE SEQUENCE [LARGE SCALE GENOMIC DNA]</scope>
    <source>
        <strain evidence="2">ING2-E5B</strain>
    </source>
</reference>
<keyword evidence="2" id="KW-1185">Reference proteome</keyword>
<gene>
    <name evidence="1" type="ORF">ING2E5B_2351</name>
</gene>
<dbReference type="STRING" id="1562970.ING2E5B_2351"/>